<keyword evidence="1" id="KW-0732">Signal</keyword>
<dbReference type="InterPro" id="IPR046450">
    <property type="entry name" value="PA_dom_sf"/>
</dbReference>
<dbReference type="PANTHER" id="PTHR12147">
    <property type="entry name" value="METALLOPEPTIDASE M28 FAMILY MEMBER"/>
    <property type="match status" value="1"/>
</dbReference>
<gene>
    <name evidence="3" type="ORF">EUV02_07395</name>
</gene>
<keyword evidence="3" id="KW-0378">Hydrolase</keyword>
<dbReference type="CDD" id="cd04820">
    <property type="entry name" value="PA_M28_1_1"/>
    <property type="match status" value="1"/>
</dbReference>
<dbReference type="GO" id="GO:0006508">
    <property type="term" value="P:proteolysis"/>
    <property type="evidence" value="ECO:0007669"/>
    <property type="project" value="InterPro"/>
</dbReference>
<dbReference type="SUPFAM" id="SSF52025">
    <property type="entry name" value="PA domain"/>
    <property type="match status" value="1"/>
</dbReference>
<dbReference type="Pfam" id="PF04389">
    <property type="entry name" value="Peptidase_M28"/>
    <property type="match status" value="1"/>
</dbReference>
<sequence>MNYLTRAGLGGMAALLLSGAVFAAPAAPPPGSITAAELQATVTFLADDLLEGRQIGRRGHAIAMRYVAAQFKAMGLEPAGTQGFYQPISFEERSFASDRETLTLTRGDKTSVFVNGVDLSVGPGNVVGPETISAPLVFVGFGLASKELGIDDYAGLDVRGKIVVALAGAPKSLNSEIAAHLARGKSGEAAALGAVGMITVRTIAQAERGPWSKTASTARLQRRNFVNPDGSAGGDAGSLKFSANVDDAAAAQLFAGSAMSFAAVQAAADTGAPHGFALTGTAKLDRSNAVTTITSANLLARLPGSDPALTDQLVLLSAHLDHLGMRTGEGDTIYNGALDNASGVATLLAVARSFAAEKKPPKRSLLFLVTTGEEGGLMGSSYFARYPTVGIERIVSEVNIDMPILTCDFADVIAYGANRSTMGPMVAAAAKKQGLGLMADPQPSEALFTRSDHYPLVRAGVPAVYLRTGWHDTQGGMTCRDAESLFRRTHYHEPSDDLSQPIDWNVAVKFARINAEISRTIANAHDAPRWYSGDYFGEVFAPAAVKAKRE</sequence>
<dbReference type="PANTHER" id="PTHR12147:SF26">
    <property type="entry name" value="PEPTIDASE M28 DOMAIN-CONTAINING PROTEIN"/>
    <property type="match status" value="1"/>
</dbReference>
<feature type="domain" description="Peptidase M28" evidence="2">
    <location>
        <begin position="297"/>
        <end position="516"/>
    </location>
</feature>
<dbReference type="Gene3D" id="3.50.30.30">
    <property type="match status" value="1"/>
</dbReference>
<evidence type="ECO:0000256" key="1">
    <source>
        <dbReference type="SAM" id="SignalP"/>
    </source>
</evidence>
<name>A0A4Y9EMJ2_9SPHN</name>
<evidence type="ECO:0000313" key="3">
    <source>
        <dbReference type="EMBL" id="TFU03021.1"/>
    </source>
</evidence>
<dbReference type="OrthoDB" id="9778250at2"/>
<dbReference type="InterPro" id="IPR045175">
    <property type="entry name" value="M28_fam"/>
</dbReference>
<dbReference type="EMBL" id="SIHO01000002">
    <property type="protein sequence ID" value="TFU03021.1"/>
    <property type="molecule type" value="Genomic_DNA"/>
</dbReference>
<dbReference type="AlphaFoldDB" id="A0A4Y9EMJ2"/>
<evidence type="ECO:0000313" key="4">
    <source>
        <dbReference type="Proteomes" id="UP000297737"/>
    </source>
</evidence>
<dbReference type="Gene3D" id="3.40.630.10">
    <property type="entry name" value="Zn peptidases"/>
    <property type="match status" value="2"/>
</dbReference>
<evidence type="ECO:0000259" key="2">
    <source>
        <dbReference type="Pfam" id="PF04389"/>
    </source>
</evidence>
<accession>A0A4Y9EMJ2</accession>
<dbReference type="Proteomes" id="UP000297737">
    <property type="component" value="Unassembled WGS sequence"/>
</dbReference>
<organism evidence="3 4">
    <name type="scientific">Glacieibacterium arshaanense</name>
    <dbReference type="NCBI Taxonomy" id="2511025"/>
    <lineage>
        <taxon>Bacteria</taxon>
        <taxon>Pseudomonadati</taxon>
        <taxon>Pseudomonadota</taxon>
        <taxon>Alphaproteobacteria</taxon>
        <taxon>Sphingomonadales</taxon>
        <taxon>Sphingosinicellaceae</taxon>
        <taxon>Glacieibacterium</taxon>
    </lineage>
</organism>
<dbReference type="GO" id="GO:0008235">
    <property type="term" value="F:metalloexopeptidase activity"/>
    <property type="evidence" value="ECO:0007669"/>
    <property type="project" value="InterPro"/>
</dbReference>
<feature type="chain" id="PRO_5021211359" evidence="1">
    <location>
        <begin position="24"/>
        <end position="550"/>
    </location>
</feature>
<dbReference type="RefSeq" id="WP_135245613.1">
    <property type="nucleotide sequence ID" value="NZ_SIHO01000002.1"/>
</dbReference>
<feature type="signal peptide" evidence="1">
    <location>
        <begin position="1"/>
        <end position="23"/>
    </location>
</feature>
<dbReference type="SUPFAM" id="SSF53187">
    <property type="entry name" value="Zn-dependent exopeptidases"/>
    <property type="match status" value="1"/>
</dbReference>
<comment type="caution">
    <text evidence="3">The sequence shown here is derived from an EMBL/GenBank/DDBJ whole genome shotgun (WGS) entry which is preliminary data.</text>
</comment>
<reference evidence="3 4" key="1">
    <citation type="submission" date="2019-02" db="EMBL/GenBank/DDBJ databases">
        <title>Polymorphobacter sp. isolated from the lake at the Tibet of China.</title>
        <authorList>
            <person name="Li A."/>
        </authorList>
    </citation>
    <scope>NUCLEOTIDE SEQUENCE [LARGE SCALE GENOMIC DNA]</scope>
    <source>
        <strain evidence="3 4">DJ1R-1</strain>
    </source>
</reference>
<protein>
    <submittedName>
        <fullName evidence="3">M20/M25/M40 family metallo-hydrolase</fullName>
    </submittedName>
</protein>
<keyword evidence="4" id="KW-1185">Reference proteome</keyword>
<dbReference type="InterPro" id="IPR007484">
    <property type="entry name" value="Peptidase_M28"/>
</dbReference>
<proteinExistence type="predicted"/>